<accession>A0ABT9SNS4</accession>
<evidence type="ECO:0000313" key="2">
    <source>
        <dbReference type="EMBL" id="MDP9961098.1"/>
    </source>
</evidence>
<evidence type="ECO:0000256" key="1">
    <source>
        <dbReference type="SAM" id="SignalP"/>
    </source>
</evidence>
<evidence type="ECO:0000313" key="3">
    <source>
        <dbReference type="Proteomes" id="UP001235513"/>
    </source>
</evidence>
<feature type="signal peptide" evidence="1">
    <location>
        <begin position="1"/>
        <end position="18"/>
    </location>
</feature>
<feature type="chain" id="PRO_5047257387" description="DUF4468 domain-containing protein" evidence="1">
    <location>
        <begin position="19"/>
        <end position="191"/>
    </location>
</feature>
<name>A0ABT9SNS4_9FLAO</name>
<dbReference type="Proteomes" id="UP001235513">
    <property type="component" value="Unassembled WGS sequence"/>
</dbReference>
<reference evidence="2 3" key="1">
    <citation type="submission" date="2023-07" db="EMBL/GenBank/DDBJ databases">
        <title>Sorghum-associated microbial communities from plants grown in Nebraska, USA.</title>
        <authorList>
            <person name="Schachtman D."/>
        </authorList>
    </citation>
    <scope>NUCLEOTIDE SEQUENCE [LARGE SCALE GENOMIC DNA]</scope>
    <source>
        <strain evidence="2 3">CC351</strain>
    </source>
</reference>
<comment type="caution">
    <text evidence="2">The sequence shown here is derived from an EMBL/GenBank/DDBJ whole genome shotgun (WGS) entry which is preliminary data.</text>
</comment>
<protein>
    <recommendedName>
        <fullName evidence="4">DUF4468 domain-containing protein</fullName>
    </recommendedName>
</protein>
<proteinExistence type="predicted"/>
<dbReference type="RefSeq" id="WP_306844941.1">
    <property type="nucleotide sequence ID" value="NZ_JAUSRL010000005.1"/>
</dbReference>
<gene>
    <name evidence="2" type="ORF">J2T04_002996</name>
</gene>
<evidence type="ECO:0008006" key="4">
    <source>
        <dbReference type="Google" id="ProtNLM"/>
    </source>
</evidence>
<organism evidence="2 3">
    <name type="scientific">Chryseobacterium lathyri</name>
    <dbReference type="NCBI Taxonomy" id="395933"/>
    <lineage>
        <taxon>Bacteria</taxon>
        <taxon>Pseudomonadati</taxon>
        <taxon>Bacteroidota</taxon>
        <taxon>Flavobacteriia</taxon>
        <taxon>Flavobacteriales</taxon>
        <taxon>Weeksellaceae</taxon>
        <taxon>Chryseobacterium group</taxon>
        <taxon>Chryseobacterium</taxon>
    </lineage>
</organism>
<dbReference type="EMBL" id="JAUSRL010000005">
    <property type="protein sequence ID" value="MDP9961098.1"/>
    <property type="molecule type" value="Genomic_DNA"/>
</dbReference>
<sequence length="191" mass="22171">MKNTASFLAILLSSLFYSQEIATTESNKKVKLNPNNTWEYITDINTDETKLTSSDVKDIAGYMSTDLLNPPLKLYKDGEDNLVKVKTKFNAPIEKYNESDFDRINLMYTISLSWTKNKLKNPYSFSPKEIDLSYDSDYDIWWCRVKYVAKNSYGGEVAGSSFFTYPMEKVYKPYSEDELLNLTKKKKKTKK</sequence>
<keyword evidence="1" id="KW-0732">Signal</keyword>
<keyword evidence="3" id="KW-1185">Reference proteome</keyword>